<protein>
    <submittedName>
        <fullName evidence="1">Uncharacterized protein</fullName>
    </submittedName>
</protein>
<name>A0A6J5Q4S3_9CAUD</name>
<gene>
    <name evidence="1" type="ORF">UFOVP999_35</name>
</gene>
<dbReference type="EMBL" id="LR796947">
    <property type="protein sequence ID" value="CAB4177346.1"/>
    <property type="molecule type" value="Genomic_DNA"/>
</dbReference>
<evidence type="ECO:0000313" key="1">
    <source>
        <dbReference type="EMBL" id="CAB4177346.1"/>
    </source>
</evidence>
<accession>A0A6J5Q4S3</accession>
<reference evidence="1" key="1">
    <citation type="submission" date="2020-05" db="EMBL/GenBank/DDBJ databases">
        <authorList>
            <person name="Chiriac C."/>
            <person name="Salcher M."/>
            <person name="Ghai R."/>
            <person name="Kavagutti S V."/>
        </authorList>
    </citation>
    <scope>NUCLEOTIDE SEQUENCE</scope>
</reference>
<organism evidence="1">
    <name type="scientific">uncultured Caudovirales phage</name>
    <dbReference type="NCBI Taxonomy" id="2100421"/>
    <lineage>
        <taxon>Viruses</taxon>
        <taxon>Duplodnaviria</taxon>
        <taxon>Heunggongvirae</taxon>
        <taxon>Uroviricota</taxon>
        <taxon>Caudoviricetes</taxon>
        <taxon>Peduoviridae</taxon>
        <taxon>Maltschvirus</taxon>
        <taxon>Maltschvirus maltsch</taxon>
    </lineage>
</organism>
<proteinExistence type="predicted"/>
<sequence length="147" mass="16804">MDVIKIEDIWYTASEIIAYKKKADECDSLKTTADDSDRLISKLRERITERDISLSKVREWFRGLEWEDSDTALIEKEFASDLLESIGLDRLSTSWSASVVIHATINGLQAKNSIIARDLIEGNVEVNFGEDADIWIEDIHVNDLEEE</sequence>